<feature type="chain" id="PRO_5039570894" evidence="1">
    <location>
        <begin position="25"/>
        <end position="114"/>
    </location>
</feature>
<evidence type="ECO:0000256" key="1">
    <source>
        <dbReference type="SAM" id="SignalP"/>
    </source>
</evidence>
<comment type="caution">
    <text evidence="2">The sequence shown here is derived from an EMBL/GenBank/DDBJ whole genome shotgun (WGS) entry which is preliminary data.</text>
</comment>
<dbReference type="EMBL" id="JAHSPG010000001">
    <property type="protein sequence ID" value="MBV4355828.1"/>
    <property type="molecule type" value="Genomic_DNA"/>
</dbReference>
<gene>
    <name evidence="2" type="ORF">KTO63_01620</name>
</gene>
<organism evidence="2 3">
    <name type="scientific">Pinibacter aurantiacus</name>
    <dbReference type="NCBI Taxonomy" id="2851599"/>
    <lineage>
        <taxon>Bacteria</taxon>
        <taxon>Pseudomonadati</taxon>
        <taxon>Bacteroidota</taxon>
        <taxon>Chitinophagia</taxon>
        <taxon>Chitinophagales</taxon>
        <taxon>Chitinophagaceae</taxon>
        <taxon>Pinibacter</taxon>
    </lineage>
</organism>
<reference evidence="2" key="1">
    <citation type="submission" date="2021-06" db="EMBL/GenBank/DDBJ databases">
        <authorList>
            <person name="Huq M.A."/>
        </authorList>
    </citation>
    <scope>NUCLEOTIDE SEQUENCE</scope>
    <source>
        <strain evidence="2">MAH-26</strain>
    </source>
</reference>
<dbReference type="Proteomes" id="UP000812270">
    <property type="component" value="Unassembled WGS sequence"/>
</dbReference>
<dbReference type="RefSeq" id="WP_217789373.1">
    <property type="nucleotide sequence ID" value="NZ_JAHSPG010000001.1"/>
</dbReference>
<feature type="signal peptide" evidence="1">
    <location>
        <begin position="1"/>
        <end position="24"/>
    </location>
</feature>
<evidence type="ECO:0000313" key="3">
    <source>
        <dbReference type="Proteomes" id="UP000812270"/>
    </source>
</evidence>
<accession>A0A9E2S5Z2</accession>
<protein>
    <submittedName>
        <fullName evidence="2">Uncharacterized protein</fullName>
    </submittedName>
</protein>
<dbReference type="AlphaFoldDB" id="A0A9E2S5Z2"/>
<proteinExistence type="predicted"/>
<keyword evidence="3" id="KW-1185">Reference proteome</keyword>
<sequence length="114" mass="12545">MKQIFAFILSLSLVVVVASTNCEAATTLRCDTIIAKNTVCKNIAHKVFAHTNTNAHQQPVGKTKVSKSSLGGFSKENFSISSFINTTTNETTFISYQNVQPAQRLYVLHCSYLL</sequence>
<name>A0A9E2S5Z2_9BACT</name>
<evidence type="ECO:0000313" key="2">
    <source>
        <dbReference type="EMBL" id="MBV4355828.1"/>
    </source>
</evidence>
<keyword evidence="1" id="KW-0732">Signal</keyword>